<keyword evidence="1" id="KW-1185">Reference proteome</keyword>
<evidence type="ECO:0000313" key="1">
    <source>
        <dbReference type="Proteomes" id="UP000790787"/>
    </source>
</evidence>
<accession>A0A1S4B5U2</accession>
<dbReference type="OrthoDB" id="1211371at2759"/>
<evidence type="ECO:0000313" key="2">
    <source>
        <dbReference type="RefSeq" id="XP_016484241.1"/>
    </source>
</evidence>
<dbReference type="KEGG" id="nta:107804819"/>
<dbReference type="AlphaFoldDB" id="A0A1S4B5U2"/>
<protein>
    <submittedName>
        <fullName evidence="2">Uncharacterized protein</fullName>
    </submittedName>
</protein>
<dbReference type="PaxDb" id="4097-A0A1S4B5U2"/>
<sequence>MARAYKIEDFNRLMQDMDSIDKRVRGYLFQVGYEKWSIVRSTANRSMMMTSNIAESFNARNREAKELPIMSLLDYMMNLVMEWNNTNRMTAMSTFTGLEKKYNEVLKENSYLSQKMMVKPSTDYVYVVVDAEQRQNIVCMQKQRMLVQTISSGWDSLSICYGSIGLHTRGSTRILFCLLHQGIIQEDI</sequence>
<reference evidence="1" key="1">
    <citation type="journal article" date="2014" name="Nat. Commun.">
        <title>The tobacco genome sequence and its comparison with those of tomato and potato.</title>
        <authorList>
            <person name="Sierro N."/>
            <person name="Battey J.N."/>
            <person name="Ouadi S."/>
            <person name="Bakaher N."/>
            <person name="Bovet L."/>
            <person name="Willig A."/>
            <person name="Goepfert S."/>
            <person name="Peitsch M.C."/>
            <person name="Ivanov N.V."/>
        </authorList>
    </citation>
    <scope>NUCLEOTIDE SEQUENCE [LARGE SCALE GENOMIC DNA]</scope>
</reference>
<proteinExistence type="predicted"/>
<dbReference type="GeneID" id="107804819"/>
<reference evidence="2" key="2">
    <citation type="submission" date="2025-08" db="UniProtKB">
        <authorList>
            <consortium name="RefSeq"/>
        </authorList>
    </citation>
    <scope>IDENTIFICATION</scope>
</reference>
<gene>
    <name evidence="2" type="primary">LOC107804819</name>
</gene>
<dbReference type="Proteomes" id="UP000790787">
    <property type="component" value="Chromosome 16"/>
</dbReference>
<name>A0A1S4B5U2_TOBAC</name>
<organism evidence="1 2">
    <name type="scientific">Nicotiana tabacum</name>
    <name type="common">Common tobacco</name>
    <dbReference type="NCBI Taxonomy" id="4097"/>
    <lineage>
        <taxon>Eukaryota</taxon>
        <taxon>Viridiplantae</taxon>
        <taxon>Streptophyta</taxon>
        <taxon>Embryophyta</taxon>
        <taxon>Tracheophyta</taxon>
        <taxon>Spermatophyta</taxon>
        <taxon>Magnoliopsida</taxon>
        <taxon>eudicotyledons</taxon>
        <taxon>Gunneridae</taxon>
        <taxon>Pentapetalae</taxon>
        <taxon>asterids</taxon>
        <taxon>lamiids</taxon>
        <taxon>Solanales</taxon>
        <taxon>Solanaceae</taxon>
        <taxon>Nicotianoideae</taxon>
        <taxon>Nicotianeae</taxon>
        <taxon>Nicotiana</taxon>
    </lineage>
</organism>
<dbReference type="RefSeq" id="XP_016484241.1">
    <property type="nucleotide sequence ID" value="XM_016628755.1"/>
</dbReference>